<dbReference type="STRING" id="1071382.H2ATI6"/>
<dbReference type="GO" id="GO:0005737">
    <property type="term" value="C:cytoplasm"/>
    <property type="evidence" value="ECO:0007669"/>
    <property type="project" value="EnsemblFungi"/>
</dbReference>
<dbReference type="OrthoDB" id="445896at2759"/>
<sequence>MSESPVSQINNGDYANWTVDEVVSWCKSTLKLPDDNSLCLSLVENDVSGSILKDLTLDDCKDLCDSNLKLAIKLKISINKLNDTSADLASEQNENINVLLKNLYTTLSHKLQEYESQYKKLRMDVLEVMKTSPSPIQHTQGDYFEQKRAHTPATHIGTATAVVKSLPDSSKSASVVATNEPLKQLRASKEDSCERVLKNAMKRHNLNDQDWKQYVLVLCYADQERILELHEKPVIIFKNLKQQGLHPSIMLRRKGDFEEVPMSNLNNHSSNDNGNLTPGGRL</sequence>
<dbReference type="InParanoid" id="H2ATI6"/>
<dbReference type="SUPFAM" id="SSF54236">
    <property type="entry name" value="Ubiquitin-like"/>
    <property type="match status" value="1"/>
</dbReference>
<evidence type="ECO:0000313" key="5">
    <source>
        <dbReference type="Proteomes" id="UP000005220"/>
    </source>
</evidence>
<name>H2ATI6_KAZAF</name>
<dbReference type="InterPro" id="IPR015316">
    <property type="entry name" value="SAM_Ste50"/>
</dbReference>
<accession>H2ATI6</accession>
<feature type="domain" description="Ras-associating" evidence="3">
    <location>
        <begin position="183"/>
        <end position="256"/>
    </location>
</feature>
<dbReference type="RefSeq" id="XP_003956821.1">
    <property type="nucleotide sequence ID" value="XM_003956772.1"/>
</dbReference>
<dbReference type="eggNOG" id="ENOG502RXZB">
    <property type="taxonomic scope" value="Eukaryota"/>
</dbReference>
<keyword evidence="1" id="KW-0175">Coiled coil</keyword>
<dbReference type="Pfam" id="PF09235">
    <property type="entry name" value="SAM_Ste50p"/>
    <property type="match status" value="1"/>
</dbReference>
<proteinExistence type="predicted"/>
<dbReference type="Gene3D" id="1.10.150.50">
    <property type="entry name" value="Transcription Factor, Ets-1"/>
    <property type="match status" value="1"/>
</dbReference>
<dbReference type="GO" id="GO:0001402">
    <property type="term" value="P:signal transduction involved in filamentous growth"/>
    <property type="evidence" value="ECO:0007669"/>
    <property type="project" value="EnsemblFungi"/>
</dbReference>
<dbReference type="GO" id="GO:0000750">
    <property type="term" value="P:pheromone-dependent signal transduction involved in conjugation with cellular fusion"/>
    <property type="evidence" value="ECO:0007669"/>
    <property type="project" value="EnsemblFungi"/>
</dbReference>
<evidence type="ECO:0000313" key="4">
    <source>
        <dbReference type="EMBL" id="CCF57686.1"/>
    </source>
</evidence>
<dbReference type="SMART" id="SM00314">
    <property type="entry name" value="RA"/>
    <property type="match status" value="1"/>
</dbReference>
<dbReference type="AlphaFoldDB" id="H2ATI6"/>
<dbReference type="Proteomes" id="UP000005220">
    <property type="component" value="Chromosome 4"/>
</dbReference>
<dbReference type="GeneID" id="13885631"/>
<dbReference type="CDD" id="cd01786">
    <property type="entry name" value="RA_STE50"/>
    <property type="match status" value="1"/>
</dbReference>
<feature type="region of interest" description="Disordered" evidence="2">
    <location>
        <begin position="260"/>
        <end position="282"/>
    </location>
</feature>
<dbReference type="PROSITE" id="PS50200">
    <property type="entry name" value="RA"/>
    <property type="match status" value="1"/>
</dbReference>
<dbReference type="Gene3D" id="3.10.20.90">
    <property type="entry name" value="Phosphatidylinositol 3-kinase Catalytic Subunit, Chain A, domain 1"/>
    <property type="match status" value="1"/>
</dbReference>
<dbReference type="KEGG" id="kaf:KAFR_0D00390"/>
<dbReference type="GO" id="GO:0038066">
    <property type="term" value="P:p38MAPK cascade"/>
    <property type="evidence" value="ECO:0007669"/>
    <property type="project" value="EnsemblFungi"/>
</dbReference>
<dbReference type="InterPro" id="IPR013761">
    <property type="entry name" value="SAM/pointed_sf"/>
</dbReference>
<dbReference type="GO" id="GO:0007232">
    <property type="term" value="P:osmosensory signaling pathway via Sho1 osmosensor"/>
    <property type="evidence" value="ECO:0007669"/>
    <property type="project" value="EnsemblFungi"/>
</dbReference>
<dbReference type="FunCoup" id="H2ATI6">
    <property type="interactions" value="138"/>
</dbReference>
<evidence type="ECO:0000256" key="2">
    <source>
        <dbReference type="SAM" id="MobiDB-lite"/>
    </source>
</evidence>
<evidence type="ECO:0000259" key="3">
    <source>
        <dbReference type="PROSITE" id="PS50200"/>
    </source>
</evidence>
<dbReference type="HOGENOM" id="CLU_051042_0_0_1"/>
<dbReference type="InterPro" id="IPR000159">
    <property type="entry name" value="RA_dom"/>
</dbReference>
<dbReference type="InterPro" id="IPR029071">
    <property type="entry name" value="Ubiquitin-like_domsf"/>
</dbReference>
<dbReference type="EMBL" id="HE650824">
    <property type="protein sequence ID" value="CCF57686.1"/>
    <property type="molecule type" value="Genomic_DNA"/>
</dbReference>
<dbReference type="SUPFAM" id="SSF47769">
    <property type="entry name" value="SAM/Pointed domain"/>
    <property type="match status" value="1"/>
</dbReference>
<protein>
    <recommendedName>
        <fullName evidence="3">Ras-associating domain-containing protein</fullName>
    </recommendedName>
</protein>
<reference evidence="4 5" key="1">
    <citation type="journal article" date="2011" name="Proc. Natl. Acad. Sci. U.S.A.">
        <title>Evolutionary erosion of yeast sex chromosomes by mating-type switching accidents.</title>
        <authorList>
            <person name="Gordon J.L."/>
            <person name="Armisen D."/>
            <person name="Proux-Wera E."/>
            <person name="Oheigeartaigh S.S."/>
            <person name="Byrne K.P."/>
            <person name="Wolfe K.H."/>
        </authorList>
    </citation>
    <scope>NUCLEOTIDE SEQUENCE [LARGE SCALE GENOMIC DNA]</scope>
    <source>
        <strain evidence="5">ATCC 22294 / BCRC 22015 / CBS 2517 / CECT 1963 / NBRC 1671 / NRRL Y-8276</strain>
    </source>
</reference>
<organism evidence="4 5">
    <name type="scientific">Kazachstania africana (strain ATCC 22294 / BCRC 22015 / CBS 2517 / CECT 1963 / NBRC 1671 / NRRL Y-8276)</name>
    <name type="common">Yeast</name>
    <name type="synonym">Kluyveromyces africanus</name>
    <dbReference type="NCBI Taxonomy" id="1071382"/>
    <lineage>
        <taxon>Eukaryota</taxon>
        <taxon>Fungi</taxon>
        <taxon>Dikarya</taxon>
        <taxon>Ascomycota</taxon>
        <taxon>Saccharomycotina</taxon>
        <taxon>Saccharomycetes</taxon>
        <taxon>Saccharomycetales</taxon>
        <taxon>Saccharomycetaceae</taxon>
        <taxon>Kazachstania</taxon>
    </lineage>
</organism>
<dbReference type="GO" id="GO:0032093">
    <property type="term" value="F:SAM domain binding"/>
    <property type="evidence" value="ECO:0007669"/>
    <property type="project" value="EnsemblFungi"/>
</dbReference>
<keyword evidence="5" id="KW-1185">Reference proteome</keyword>
<feature type="compositionally biased region" description="Low complexity" evidence="2">
    <location>
        <begin position="263"/>
        <end position="275"/>
    </location>
</feature>
<dbReference type="Pfam" id="PF00788">
    <property type="entry name" value="RA"/>
    <property type="match status" value="1"/>
</dbReference>
<dbReference type="GO" id="GO:0019887">
    <property type="term" value="F:protein kinase regulator activity"/>
    <property type="evidence" value="ECO:0007669"/>
    <property type="project" value="EnsemblFungi"/>
</dbReference>
<gene>
    <name evidence="4" type="primary">KAFR0D00390</name>
    <name evidence="4" type="ORF">KAFR_0D00390</name>
</gene>
<dbReference type="GO" id="GO:0030010">
    <property type="term" value="P:establishment of cell polarity"/>
    <property type="evidence" value="ECO:0007669"/>
    <property type="project" value="EnsemblFungi"/>
</dbReference>
<feature type="coiled-coil region" evidence="1">
    <location>
        <begin position="104"/>
        <end position="131"/>
    </location>
</feature>
<evidence type="ECO:0000256" key="1">
    <source>
        <dbReference type="SAM" id="Coils"/>
    </source>
</evidence>